<dbReference type="InterPro" id="IPR011257">
    <property type="entry name" value="DNA_glycosylase"/>
</dbReference>
<dbReference type="OrthoDB" id="9785929at2"/>
<evidence type="ECO:0000256" key="2">
    <source>
        <dbReference type="ARBA" id="ARBA00010817"/>
    </source>
</evidence>
<comment type="similarity">
    <text evidence="2">Belongs to the alkylbase DNA glycosidase AlkA family.</text>
</comment>
<dbReference type="Proteomes" id="UP000476934">
    <property type="component" value="Unassembled WGS sequence"/>
</dbReference>
<evidence type="ECO:0000313" key="9">
    <source>
        <dbReference type="Proteomes" id="UP000030588"/>
    </source>
</evidence>
<evidence type="ECO:0000313" key="7">
    <source>
        <dbReference type="EMBL" id="KHD85628.1"/>
    </source>
</evidence>
<dbReference type="GO" id="GO:0032993">
    <property type="term" value="C:protein-DNA complex"/>
    <property type="evidence" value="ECO:0007669"/>
    <property type="project" value="TreeGrafter"/>
</dbReference>
<dbReference type="GO" id="GO:0008725">
    <property type="term" value="F:DNA-3-methyladenine glycosylase activity"/>
    <property type="evidence" value="ECO:0007669"/>
    <property type="project" value="TreeGrafter"/>
</dbReference>
<dbReference type="GO" id="GO:0005737">
    <property type="term" value="C:cytoplasm"/>
    <property type="evidence" value="ECO:0007669"/>
    <property type="project" value="TreeGrafter"/>
</dbReference>
<dbReference type="Gene3D" id="1.10.340.30">
    <property type="entry name" value="Hypothetical protein, domain 2"/>
    <property type="match status" value="1"/>
</dbReference>
<keyword evidence="10" id="KW-1185">Reference proteome</keyword>
<dbReference type="PANTHER" id="PTHR43003">
    <property type="entry name" value="DNA-3-METHYLADENINE GLYCOSYLASE"/>
    <property type="match status" value="1"/>
</dbReference>
<dbReference type="CDD" id="cd00056">
    <property type="entry name" value="ENDO3c"/>
    <property type="match status" value="1"/>
</dbReference>
<dbReference type="GO" id="GO:0032131">
    <property type="term" value="F:alkylated DNA binding"/>
    <property type="evidence" value="ECO:0007669"/>
    <property type="project" value="TreeGrafter"/>
</dbReference>
<evidence type="ECO:0000256" key="3">
    <source>
        <dbReference type="ARBA" id="ARBA00012000"/>
    </source>
</evidence>
<dbReference type="GO" id="GO:0006307">
    <property type="term" value="P:DNA alkylation repair"/>
    <property type="evidence" value="ECO:0007669"/>
    <property type="project" value="TreeGrafter"/>
</dbReference>
<dbReference type="InterPro" id="IPR003265">
    <property type="entry name" value="HhH-GPD_domain"/>
</dbReference>
<dbReference type="GO" id="GO:0006285">
    <property type="term" value="P:base-excision repair, AP site formation"/>
    <property type="evidence" value="ECO:0007669"/>
    <property type="project" value="TreeGrafter"/>
</dbReference>
<dbReference type="GO" id="GO:0043916">
    <property type="term" value="F:DNA-7-methylguanine glycosylase activity"/>
    <property type="evidence" value="ECO:0007669"/>
    <property type="project" value="TreeGrafter"/>
</dbReference>
<evidence type="ECO:0000313" key="8">
    <source>
        <dbReference type="EMBL" id="NEY21411.1"/>
    </source>
</evidence>
<evidence type="ECO:0000259" key="6">
    <source>
        <dbReference type="SMART" id="SM00478"/>
    </source>
</evidence>
<dbReference type="SUPFAM" id="SSF48150">
    <property type="entry name" value="DNA-glycosylase"/>
    <property type="match status" value="1"/>
</dbReference>
<comment type="caution">
    <text evidence="7">The sequence shown here is derived from an EMBL/GenBank/DDBJ whole genome shotgun (WGS) entry which is preliminary data.</text>
</comment>
<evidence type="ECO:0000256" key="5">
    <source>
        <dbReference type="ARBA" id="ARBA00023204"/>
    </source>
</evidence>
<feature type="domain" description="HhH-GPD" evidence="6">
    <location>
        <begin position="127"/>
        <end position="287"/>
    </location>
</feature>
<reference evidence="8 10" key="2">
    <citation type="submission" date="2020-02" db="EMBL/GenBank/DDBJ databases">
        <authorList>
            <person name="Feng H."/>
        </authorList>
    </citation>
    <scope>NUCLEOTIDE SEQUENCE [LARGE SCALE GENOMIC DNA]</scope>
    <source>
        <strain evidence="8 10">Gsoil 114</strain>
    </source>
</reference>
<protein>
    <recommendedName>
        <fullName evidence="3">DNA-3-methyladenine glycosylase II</fullName>
        <ecNumber evidence="3">3.2.2.21</ecNumber>
    </recommendedName>
</protein>
<dbReference type="AlphaFoldDB" id="A0A0A6VDR2"/>
<proteinExistence type="inferred from homology"/>
<dbReference type="Proteomes" id="UP000030588">
    <property type="component" value="Unassembled WGS sequence"/>
</dbReference>
<sequence>MWEETVAINGPYQFDLALQRLSLDPLHTVHIEERTIKMPIYNEVPEVAKIVAIGSMEQPVFKVEGEHLETKDAVLERIATIFQWNANLAEIERHLSATSLKPILTKHRGTPLVLDFSHFACLAKCIIHQQLNMAFARTLTERFVHTFGFEKDGVWFYPDAETIAERTVQELRELQFSERKAEYIIGLSKMIASGELNVEELQQKSDADILKQLTKIRGIGPWTVQNFLMFGLGRQNLFPKADIGIQNAIRNLFQFEQKPTYEQMDMLAKEWEPYLSYASLYLWRSIE</sequence>
<dbReference type="Pfam" id="PF00730">
    <property type="entry name" value="HhH-GPD"/>
    <property type="match status" value="1"/>
</dbReference>
<evidence type="ECO:0000256" key="1">
    <source>
        <dbReference type="ARBA" id="ARBA00000086"/>
    </source>
</evidence>
<accession>A0A0A6VDR2</accession>
<keyword evidence="5" id="KW-0234">DNA repair</keyword>
<reference evidence="8 10" key="3">
    <citation type="submission" date="2020-03" db="EMBL/GenBank/DDBJ databases">
        <title>Bacillus aquiflavi sp. nov., isolated from yellow water of strong flavor Chinese baijiu in Yibin region of China.</title>
        <authorList>
            <person name="Xie J."/>
        </authorList>
    </citation>
    <scope>NUCLEOTIDE SEQUENCE [LARGE SCALE GENOMIC DNA]</scope>
    <source>
        <strain evidence="8 10">Gsoil 114</strain>
    </source>
</reference>
<evidence type="ECO:0000256" key="4">
    <source>
        <dbReference type="ARBA" id="ARBA00022763"/>
    </source>
</evidence>
<gene>
    <name evidence="8" type="ORF">G4D61_15815</name>
    <name evidence="7" type="ORF">NG54_08220</name>
</gene>
<name>A0A0A6VDR2_9BACI</name>
<dbReference type="EC" id="3.2.2.21" evidence="3"/>
<organism evidence="7 9">
    <name type="scientific">Heyndrickxia ginsengihumi</name>
    <dbReference type="NCBI Taxonomy" id="363870"/>
    <lineage>
        <taxon>Bacteria</taxon>
        <taxon>Bacillati</taxon>
        <taxon>Bacillota</taxon>
        <taxon>Bacilli</taxon>
        <taxon>Bacillales</taxon>
        <taxon>Bacillaceae</taxon>
        <taxon>Heyndrickxia</taxon>
    </lineage>
</organism>
<comment type="catalytic activity">
    <reaction evidence="1">
        <text>Hydrolysis of alkylated DNA, releasing 3-methyladenine, 3-methylguanine, 7-methylguanine and 7-methyladenine.</text>
        <dbReference type="EC" id="3.2.2.21"/>
    </reaction>
</comment>
<keyword evidence="4" id="KW-0227">DNA damage</keyword>
<reference evidence="7 9" key="1">
    <citation type="submission" date="2014-10" db="EMBL/GenBank/DDBJ databases">
        <title>Draft genome of phytase producing Bacillus ginsengihumi strain M2.11.</title>
        <authorList>
            <person name="Toymentseva A."/>
            <person name="Boulygina E.A."/>
            <person name="Kazakov S.V."/>
            <person name="Kayumov I."/>
            <person name="Suleimanova A.D."/>
            <person name="Mardanova A.M."/>
            <person name="Maria S.N."/>
            <person name="Sergey M.Y."/>
            <person name="Sharipova M.R."/>
        </authorList>
    </citation>
    <scope>NUCLEOTIDE SEQUENCE [LARGE SCALE GENOMIC DNA]</scope>
    <source>
        <strain evidence="7 9">M2.11</strain>
    </source>
</reference>
<dbReference type="EMBL" id="JRUN01000019">
    <property type="protein sequence ID" value="KHD85628.1"/>
    <property type="molecule type" value="Genomic_DNA"/>
</dbReference>
<dbReference type="SMART" id="SM00478">
    <property type="entry name" value="ENDO3c"/>
    <property type="match status" value="1"/>
</dbReference>
<dbReference type="Gene3D" id="1.10.1670.40">
    <property type="match status" value="1"/>
</dbReference>
<dbReference type="EMBL" id="JAAIWK010000033">
    <property type="protein sequence ID" value="NEY21411.1"/>
    <property type="molecule type" value="Genomic_DNA"/>
</dbReference>
<dbReference type="PANTHER" id="PTHR43003:SF5">
    <property type="entry name" value="DNA-3-METHYLADENINE GLYCOSYLASE"/>
    <property type="match status" value="1"/>
</dbReference>
<dbReference type="STRING" id="363870.NG54_08220"/>
<evidence type="ECO:0000313" key="10">
    <source>
        <dbReference type="Proteomes" id="UP000476934"/>
    </source>
</evidence>
<dbReference type="RefSeq" id="WP_025729684.1">
    <property type="nucleotide sequence ID" value="NZ_JAAIWK010000033.1"/>
</dbReference>
<dbReference type="FunFam" id="1.10.340.30:FF:000004">
    <property type="entry name" value="DNA-3-methyladenine glycosylase II"/>
    <property type="match status" value="1"/>
</dbReference>
<dbReference type="InterPro" id="IPR051912">
    <property type="entry name" value="Alkylbase_DNA_Glycosylase/TA"/>
</dbReference>